<dbReference type="EMBL" id="OCND01000018">
    <property type="protein sequence ID" value="SOD57849.1"/>
    <property type="molecule type" value="Genomic_DNA"/>
</dbReference>
<protein>
    <recommendedName>
        <fullName evidence="4">Gamma-glutamylcyclotransferase</fullName>
    </recommendedName>
</protein>
<proteinExistence type="predicted"/>
<evidence type="ECO:0000313" key="2">
    <source>
        <dbReference type="EMBL" id="SOD57849.1"/>
    </source>
</evidence>
<evidence type="ECO:0000256" key="1">
    <source>
        <dbReference type="SAM" id="MobiDB-lite"/>
    </source>
</evidence>
<dbReference type="RefSeq" id="WP_097123736.1">
    <property type="nucleotide sequence ID" value="NZ_OCND01000018.1"/>
</dbReference>
<name>A0A286DGY8_9GAMM</name>
<sequence>MATGQDETSDEPSECTVHTHPVPAGELSRYSVEGDPHAEQDIRSYVEGQARDEAVQHVERVKREVVLGQVYEIWDVTTDKDRWWVLTNLTNLYSQRHFPSLDYTLSFHIGLMARLRDRSGRADAEDPSPFDEVIRRMDQAESRLGHAVEAEDYQAVGMQLREALLSLVAAARRRVTIPEGSEVPQAANFIAWSDLLMNILCGGGSNRELRQHLKALAKETWQLANWLTHHRNATEMAASVALHSCQTVVGHFIQLVQRNSTNQVERCPICSSRNIRTHFDIEIPPDGQYFSSCGSCDWDCHPGYGAEEG</sequence>
<accession>A0A286DGY8</accession>
<dbReference type="AlphaFoldDB" id="A0A286DGY8"/>
<evidence type="ECO:0008006" key="4">
    <source>
        <dbReference type="Google" id="ProtNLM"/>
    </source>
</evidence>
<reference evidence="2 3" key="1">
    <citation type="submission" date="2017-09" db="EMBL/GenBank/DDBJ databases">
        <authorList>
            <person name="Ehlers B."/>
            <person name="Leendertz F.H."/>
        </authorList>
    </citation>
    <scope>NUCLEOTIDE SEQUENCE [LARGE SCALE GENOMIC DNA]</scope>
    <source>
        <strain evidence="2 3">CGMCC 1.10978</strain>
    </source>
</reference>
<feature type="region of interest" description="Disordered" evidence="1">
    <location>
        <begin position="1"/>
        <end position="38"/>
    </location>
</feature>
<keyword evidence="3" id="KW-1185">Reference proteome</keyword>
<gene>
    <name evidence="2" type="ORF">SAMN06296416_11811</name>
</gene>
<dbReference type="Proteomes" id="UP000219374">
    <property type="component" value="Unassembled WGS sequence"/>
</dbReference>
<evidence type="ECO:0000313" key="3">
    <source>
        <dbReference type="Proteomes" id="UP000219374"/>
    </source>
</evidence>
<dbReference type="OrthoDB" id="5401862at2"/>
<organism evidence="2 3">
    <name type="scientific">Pseudoxanthomonas wuyuanensis</name>
    <dbReference type="NCBI Taxonomy" id="1073196"/>
    <lineage>
        <taxon>Bacteria</taxon>
        <taxon>Pseudomonadati</taxon>
        <taxon>Pseudomonadota</taxon>
        <taxon>Gammaproteobacteria</taxon>
        <taxon>Lysobacterales</taxon>
        <taxon>Lysobacteraceae</taxon>
        <taxon>Pseudoxanthomonas</taxon>
    </lineage>
</organism>